<feature type="domain" description="Carrier" evidence="1">
    <location>
        <begin position="6"/>
        <end position="84"/>
    </location>
</feature>
<keyword evidence="3" id="KW-1185">Reference proteome</keyword>
<sequence length="93" mass="9965">MTDAAPDPADAIRAFVREQFPLAAQRDLSDDASLLDSGAVDSLGVLDLVGFLESRFEVHVEDEEVVGEHFESVAAMARFVESKRGSGAGRAEN</sequence>
<name>A0ABX1VD68_9PLAN</name>
<organism evidence="2 3">
    <name type="scientific">Alienimonas chondri</name>
    <dbReference type="NCBI Taxonomy" id="2681879"/>
    <lineage>
        <taxon>Bacteria</taxon>
        <taxon>Pseudomonadati</taxon>
        <taxon>Planctomycetota</taxon>
        <taxon>Planctomycetia</taxon>
        <taxon>Planctomycetales</taxon>
        <taxon>Planctomycetaceae</taxon>
        <taxon>Alienimonas</taxon>
    </lineage>
</organism>
<dbReference type="InterPro" id="IPR036736">
    <property type="entry name" value="ACP-like_sf"/>
</dbReference>
<evidence type="ECO:0000313" key="3">
    <source>
        <dbReference type="Proteomes" id="UP000609651"/>
    </source>
</evidence>
<dbReference type="Gene3D" id="1.10.1200.10">
    <property type="entry name" value="ACP-like"/>
    <property type="match status" value="1"/>
</dbReference>
<dbReference type="Proteomes" id="UP000609651">
    <property type="component" value="Unassembled WGS sequence"/>
</dbReference>
<gene>
    <name evidence="2" type="ORF">LzC2_10530</name>
</gene>
<dbReference type="PROSITE" id="PS50075">
    <property type="entry name" value="CARRIER"/>
    <property type="match status" value="1"/>
</dbReference>
<accession>A0ABX1VD68</accession>
<dbReference type="InterPro" id="IPR009081">
    <property type="entry name" value="PP-bd_ACP"/>
</dbReference>
<dbReference type="SUPFAM" id="SSF47336">
    <property type="entry name" value="ACP-like"/>
    <property type="match status" value="1"/>
</dbReference>
<reference evidence="2 3" key="1">
    <citation type="journal article" date="2020" name="Syst. Appl. Microbiol.">
        <title>Alienimonas chondri sp. nov., a novel planctomycete isolated from the biofilm of the red alga Chondrus crispus.</title>
        <authorList>
            <person name="Vitorino I."/>
            <person name="Albuquerque L."/>
            <person name="Wiegand S."/>
            <person name="Kallscheuer N."/>
            <person name="da Costa M.S."/>
            <person name="Lobo-da-Cunha A."/>
            <person name="Jogler C."/>
            <person name="Lage O.M."/>
        </authorList>
    </citation>
    <scope>NUCLEOTIDE SEQUENCE [LARGE SCALE GENOMIC DNA]</scope>
    <source>
        <strain evidence="2 3">LzC2</strain>
    </source>
</reference>
<evidence type="ECO:0000313" key="2">
    <source>
        <dbReference type="EMBL" id="NNJ24991.1"/>
    </source>
</evidence>
<comment type="caution">
    <text evidence="2">The sequence shown here is derived from an EMBL/GenBank/DDBJ whole genome shotgun (WGS) entry which is preliminary data.</text>
</comment>
<evidence type="ECO:0000259" key="1">
    <source>
        <dbReference type="PROSITE" id="PS50075"/>
    </source>
</evidence>
<protein>
    <recommendedName>
        <fullName evidence="1">Carrier domain-containing protein</fullName>
    </recommendedName>
</protein>
<proteinExistence type="predicted"/>
<dbReference type="EMBL" id="WTPX01000022">
    <property type="protein sequence ID" value="NNJ24991.1"/>
    <property type="molecule type" value="Genomic_DNA"/>
</dbReference>
<dbReference type="RefSeq" id="WP_171184519.1">
    <property type="nucleotide sequence ID" value="NZ_WTPX01000022.1"/>
</dbReference>
<dbReference type="Pfam" id="PF00550">
    <property type="entry name" value="PP-binding"/>
    <property type="match status" value="1"/>
</dbReference>